<evidence type="ECO:0000256" key="4">
    <source>
        <dbReference type="ARBA" id="ARBA00023204"/>
    </source>
</evidence>
<evidence type="ECO:0000313" key="7">
    <source>
        <dbReference type="EMBL" id="QEK78573.1"/>
    </source>
</evidence>
<dbReference type="Gene3D" id="1.10.340.30">
    <property type="entry name" value="Hypothetical protein, domain 2"/>
    <property type="match status" value="1"/>
</dbReference>
<feature type="binding site" evidence="6">
    <location>
        <position position="53"/>
    </location>
    <ligand>
        <name>8-oxoguanine</name>
        <dbReference type="ChEBI" id="CHEBI:52617"/>
    </ligand>
</feature>
<dbReference type="HAMAP" id="MF_01168">
    <property type="entry name" value="AGOG"/>
    <property type="match status" value="1"/>
</dbReference>
<protein>
    <recommendedName>
        <fullName evidence="6">N-glycosylase/DNA lyase</fullName>
    </recommendedName>
    <alternativeName>
        <fullName evidence="6">8-oxoguanine DNA glycosylase</fullName>
        <ecNumber evidence="6">3.2.2.-</ecNumber>
    </alternativeName>
    <alternativeName>
        <fullName evidence="6">AGOG</fullName>
    </alternativeName>
    <alternativeName>
        <fullName evidence="6">DNA-(apurinic or apyrimidinic site) lyase</fullName>
        <shortName evidence="6">AP lyase</shortName>
        <ecNumber evidence="6">4.2.99.18</ecNumber>
    </alternativeName>
</protein>
<feature type="active site" evidence="6">
    <location>
        <position position="176"/>
    </location>
</feature>
<reference evidence="7 8" key="1">
    <citation type="submission" date="2017-08" db="EMBL/GenBank/DDBJ databases">
        <title>Resequencing and Reannotation of the genome of Pyrococcus furiosus type strain DSM3638.</title>
        <authorList>
            <person name="Reichelt R.M."/>
            <person name="Bunk B."/>
        </authorList>
    </citation>
    <scope>NUCLEOTIDE SEQUENCE [LARGE SCALE GENOMIC DNA]</scope>
    <source>
        <strain evidence="7 8">DSM 3638</strain>
    </source>
</reference>
<dbReference type="SUPFAM" id="SSF48150">
    <property type="entry name" value="DNA-glycosylase"/>
    <property type="match status" value="1"/>
</dbReference>
<comment type="catalytic activity">
    <reaction evidence="6">
        <text>2'-deoxyribonucleotide-(2'-deoxyribose 5'-phosphate)-2'-deoxyribonucleotide-DNA = a 3'-end 2'-deoxyribonucleotide-(2,3-dehydro-2,3-deoxyribose 5'-phosphate)-DNA + a 5'-end 5'-phospho-2'-deoxyribonucleoside-DNA + H(+)</text>
        <dbReference type="Rhea" id="RHEA:66592"/>
        <dbReference type="Rhea" id="RHEA-COMP:13180"/>
        <dbReference type="Rhea" id="RHEA-COMP:16897"/>
        <dbReference type="Rhea" id="RHEA-COMP:17067"/>
        <dbReference type="ChEBI" id="CHEBI:15378"/>
        <dbReference type="ChEBI" id="CHEBI:136412"/>
        <dbReference type="ChEBI" id="CHEBI:157695"/>
        <dbReference type="ChEBI" id="CHEBI:167181"/>
        <dbReference type="EC" id="4.2.99.18"/>
    </reaction>
</comment>
<feature type="binding site" evidence="6">
    <location>
        <position position="214"/>
    </location>
    <ligand>
        <name>8-oxoguanine</name>
        <dbReference type="ChEBI" id="CHEBI:52617"/>
    </ligand>
</feature>
<dbReference type="GeneID" id="41712714"/>
<evidence type="ECO:0000256" key="3">
    <source>
        <dbReference type="ARBA" id="ARBA00022801"/>
    </source>
</evidence>
<name>A0A5C0XNR5_PYRFU</name>
<evidence type="ECO:0000256" key="6">
    <source>
        <dbReference type="HAMAP-Rule" id="MF_01168"/>
    </source>
</evidence>
<gene>
    <name evidence="7" type="ORF">PFDSM3638_04530</name>
</gene>
<dbReference type="SMR" id="A0A5C0XNR5"/>
<dbReference type="InterPro" id="IPR015254">
    <property type="entry name" value="AGOG-like"/>
</dbReference>
<dbReference type="InterPro" id="IPR016544">
    <property type="entry name" value="AGOG"/>
</dbReference>
<comment type="caution">
    <text evidence="6">Lacks conserved residue(s) required for the propagation of feature annotation.</text>
</comment>
<dbReference type="Pfam" id="PF09171">
    <property type="entry name" value="AGOG"/>
    <property type="match status" value="1"/>
</dbReference>
<feature type="binding site" evidence="6">
    <location>
        <position position="148"/>
    </location>
    <ligand>
        <name>8-oxoguanine</name>
        <dbReference type="ChEBI" id="CHEBI:52617"/>
    </ligand>
</feature>
<feature type="binding site" evidence="6">
    <location>
        <position position="26"/>
    </location>
    <ligand>
        <name>8-oxoguanine</name>
        <dbReference type="ChEBI" id="CHEBI:52617"/>
    </ligand>
</feature>
<dbReference type="AlphaFoldDB" id="A0A5C0XNR5"/>
<dbReference type="GeneID" id="13301506"/>
<keyword evidence="5 6" id="KW-0456">Lyase</keyword>
<feature type="active site" description="Schiff-base intermediate with DNA" evidence="6">
    <location>
        <position position="144"/>
    </location>
</feature>
<keyword evidence="3 6" id="KW-0378">Hydrolase</keyword>
<comment type="function">
    <text evidence="6">DNA repair enzyme that is part of the base excision repair (BER) pathway; protects from oxidative damage by removing the major product of DNA oxidation, 8-oxoguanine (GO), from single- and double-stranded DNA substrates.</text>
</comment>
<comment type="similarity">
    <text evidence="6">Belongs to the archaeal N-glycosylase/DNA lyase (AGOG) family.</text>
</comment>
<evidence type="ECO:0000256" key="2">
    <source>
        <dbReference type="ARBA" id="ARBA00022769"/>
    </source>
</evidence>
<dbReference type="RefSeq" id="WP_014835272.1">
    <property type="nucleotide sequence ID" value="NC_003413.1"/>
</dbReference>
<dbReference type="EC" id="4.2.99.18" evidence="6"/>
<dbReference type="OrthoDB" id="15106at2157"/>
<dbReference type="EC" id="3.2.2.-" evidence="6"/>
<evidence type="ECO:0000313" key="8">
    <source>
        <dbReference type="Proteomes" id="UP000324354"/>
    </source>
</evidence>
<organism evidence="7 8">
    <name type="scientific">Pyrococcus furiosus (strain ATCC 43587 / DSM 3638 / JCM 8422 / Vc1)</name>
    <dbReference type="NCBI Taxonomy" id="186497"/>
    <lineage>
        <taxon>Archaea</taxon>
        <taxon>Methanobacteriati</taxon>
        <taxon>Methanobacteriota</taxon>
        <taxon>Thermococci</taxon>
        <taxon>Thermococcales</taxon>
        <taxon>Thermococcaceae</taxon>
        <taxon>Pyrococcus</taxon>
    </lineage>
</organism>
<dbReference type="GO" id="GO:0140078">
    <property type="term" value="F:class I DNA-(apurinic or apyrimidinic site) endonuclease activity"/>
    <property type="evidence" value="ECO:0007669"/>
    <property type="project" value="UniProtKB-EC"/>
</dbReference>
<dbReference type="PIRSF" id="PIRSF008955">
    <property type="entry name" value="AGOG"/>
    <property type="match status" value="1"/>
</dbReference>
<dbReference type="KEGG" id="pfu:PF0904"/>
<dbReference type="EMBL" id="CP023154">
    <property type="protein sequence ID" value="QEK78573.1"/>
    <property type="molecule type" value="Genomic_DNA"/>
</dbReference>
<keyword evidence="4 6" id="KW-0234">DNA repair</keyword>
<dbReference type="InterPro" id="IPR011257">
    <property type="entry name" value="DNA_glycosylase"/>
</dbReference>
<dbReference type="Proteomes" id="UP000324354">
    <property type="component" value="Chromosome"/>
</dbReference>
<dbReference type="GO" id="GO:0006284">
    <property type="term" value="P:base-excision repair"/>
    <property type="evidence" value="ECO:0007669"/>
    <property type="project" value="UniProtKB-UniRule"/>
</dbReference>
<comment type="domain">
    <text evidence="6">Contains two alpha-helical subdomains, with the 8-oxoguanine binding site located in a cleft at their interface. Contains a helix-hairpin-helix (HhH) structural motif and a Gly/Pro-rich sequence followed by a conserved Asp (HhH-GPD motif).</text>
</comment>
<proteinExistence type="inferred from homology"/>
<feature type="binding site" evidence="6">
    <location>
        <position position="210"/>
    </location>
    <ligand>
        <name>8-oxoguanine</name>
        <dbReference type="ChEBI" id="CHEBI:52617"/>
    </ligand>
</feature>
<keyword evidence="1 6" id="KW-0227">DNA damage</keyword>
<accession>A0A5C0XNR5</accession>
<feature type="binding site" evidence="6">
    <location>
        <position position="174"/>
    </location>
    <ligand>
        <name>8-oxoguanine</name>
        <dbReference type="ChEBI" id="CHEBI:52617"/>
    </ligand>
</feature>
<dbReference type="GO" id="GO:0000702">
    <property type="term" value="F:oxidized base lesion DNA N-glycosylase activity"/>
    <property type="evidence" value="ECO:0007669"/>
    <property type="project" value="UniProtKB-UniRule"/>
</dbReference>
<sequence length="242" mass="28345">MRELVEIIKGIGIEGAKEVEEKVDRQFYALQYLFRHQDPEMFIKLVIANSLVSYQLTGRGEDWWWEFARYFSGREVDSIWKAYGEFLPKSKNNRRLIEAKLNRIRKVEGFLSTLTLKDLEGYYKNMKMLWKALIKIMGSREDSKTIVFTVKMFGYASRIAFSRFIPYPMEIPIPEDLRIKSVTSKLTQEKPTKFWMKIGQESGVPPLHIDSLIWPLLGNADLTPLDIELRNKLMKLTELLGL</sequence>
<feature type="binding site" evidence="6">
    <location>
        <position position="64"/>
    </location>
    <ligand>
        <name>8-oxoguanine</name>
        <dbReference type="ChEBI" id="CHEBI:52617"/>
    </ligand>
</feature>
<evidence type="ECO:0000256" key="5">
    <source>
        <dbReference type="ARBA" id="ARBA00023239"/>
    </source>
</evidence>
<evidence type="ECO:0000256" key="1">
    <source>
        <dbReference type="ARBA" id="ARBA00022763"/>
    </source>
</evidence>
<dbReference type="NCBIfam" id="NF009785">
    <property type="entry name" value="PRK13280.1-2"/>
    <property type="match status" value="1"/>
</dbReference>
<keyword evidence="2 6" id="KW-0228">DNA excision</keyword>